<dbReference type="Pfam" id="PF18759">
    <property type="entry name" value="Plavaka"/>
    <property type="match status" value="1"/>
</dbReference>
<evidence type="ECO:0000313" key="2">
    <source>
        <dbReference type="Proteomes" id="UP000275078"/>
    </source>
</evidence>
<dbReference type="STRING" id="1160509.A0A3N4H7U3"/>
<dbReference type="Proteomes" id="UP000275078">
    <property type="component" value="Unassembled WGS sequence"/>
</dbReference>
<gene>
    <name evidence="1" type="ORF">BJ508DRAFT_195847</name>
</gene>
<dbReference type="OrthoDB" id="5322288at2759"/>
<feature type="non-terminal residue" evidence="1">
    <location>
        <position position="128"/>
    </location>
</feature>
<dbReference type="InterPro" id="IPR041078">
    <property type="entry name" value="Plavaka"/>
</dbReference>
<accession>A0A3N4H7U3</accession>
<reference evidence="1 2" key="1">
    <citation type="journal article" date="2018" name="Nat. Ecol. Evol.">
        <title>Pezizomycetes genomes reveal the molecular basis of ectomycorrhizal truffle lifestyle.</title>
        <authorList>
            <person name="Murat C."/>
            <person name="Payen T."/>
            <person name="Noel B."/>
            <person name="Kuo A."/>
            <person name="Morin E."/>
            <person name="Chen J."/>
            <person name="Kohler A."/>
            <person name="Krizsan K."/>
            <person name="Balestrini R."/>
            <person name="Da Silva C."/>
            <person name="Montanini B."/>
            <person name="Hainaut M."/>
            <person name="Levati E."/>
            <person name="Barry K.W."/>
            <person name="Belfiori B."/>
            <person name="Cichocki N."/>
            <person name="Clum A."/>
            <person name="Dockter R.B."/>
            <person name="Fauchery L."/>
            <person name="Guy J."/>
            <person name="Iotti M."/>
            <person name="Le Tacon F."/>
            <person name="Lindquist E.A."/>
            <person name="Lipzen A."/>
            <person name="Malagnac F."/>
            <person name="Mello A."/>
            <person name="Molinier V."/>
            <person name="Miyauchi S."/>
            <person name="Poulain J."/>
            <person name="Riccioni C."/>
            <person name="Rubini A."/>
            <person name="Sitrit Y."/>
            <person name="Splivallo R."/>
            <person name="Traeger S."/>
            <person name="Wang M."/>
            <person name="Zifcakova L."/>
            <person name="Wipf D."/>
            <person name="Zambonelli A."/>
            <person name="Paolocci F."/>
            <person name="Nowrousian M."/>
            <person name="Ottonello S."/>
            <person name="Baldrian P."/>
            <person name="Spatafora J.W."/>
            <person name="Henrissat B."/>
            <person name="Nagy L.G."/>
            <person name="Aury J.M."/>
            <person name="Wincker P."/>
            <person name="Grigoriev I.V."/>
            <person name="Bonfante P."/>
            <person name="Martin F.M."/>
        </authorList>
    </citation>
    <scope>NUCLEOTIDE SEQUENCE [LARGE SCALE GENOMIC DNA]</scope>
    <source>
        <strain evidence="1 2">RN42</strain>
    </source>
</reference>
<sequence>SDETFQTNFSGDKNIWPLNITIGNILSKFRNRPTHSAWRLLALLPIRPKKNASGKVDADEEMRSSLETIQEVMTLILQECIPLWQKGIEVLCPDGKVRIGHPVVAGWLGDYPEYIKLFTAAYMSCPIC</sequence>
<dbReference type="EMBL" id="ML120019">
    <property type="protein sequence ID" value="RPA70895.1"/>
    <property type="molecule type" value="Genomic_DNA"/>
</dbReference>
<feature type="non-terminal residue" evidence="1">
    <location>
        <position position="1"/>
    </location>
</feature>
<organism evidence="1 2">
    <name type="scientific">Ascobolus immersus RN42</name>
    <dbReference type="NCBI Taxonomy" id="1160509"/>
    <lineage>
        <taxon>Eukaryota</taxon>
        <taxon>Fungi</taxon>
        <taxon>Dikarya</taxon>
        <taxon>Ascomycota</taxon>
        <taxon>Pezizomycotina</taxon>
        <taxon>Pezizomycetes</taxon>
        <taxon>Pezizales</taxon>
        <taxon>Ascobolaceae</taxon>
        <taxon>Ascobolus</taxon>
    </lineage>
</organism>
<protein>
    <submittedName>
        <fullName evidence="1">Uncharacterized protein</fullName>
    </submittedName>
</protein>
<proteinExistence type="predicted"/>
<evidence type="ECO:0000313" key="1">
    <source>
        <dbReference type="EMBL" id="RPA70895.1"/>
    </source>
</evidence>
<keyword evidence="2" id="KW-1185">Reference proteome</keyword>
<name>A0A3N4H7U3_ASCIM</name>
<dbReference type="AlphaFoldDB" id="A0A3N4H7U3"/>